<dbReference type="EMBL" id="UGNV01000001">
    <property type="protein sequence ID" value="STX30163.1"/>
    <property type="molecule type" value="Genomic_DNA"/>
</dbReference>
<name>A0A378I569_9GAMM</name>
<sequence length="310" mass="34451">MIADFHFLRPWWLVSLLPLLLLGWQLARQNSRLQAWSAVCDSHLLAHLIKSNGTSKRRSSILLLLIIGILLIISLAGPSWSRLPVPAFQAIQPRVIVLDMSEDMLDNDLTPDRLTRAKFKLHDLFTQAETGQLGLIVFTSEPFVVSPLTEDAKTIDALLSSLTPEIMPIGGQQLSSALEESAQLIRQAGFNEGQLLLLTASPPNADSVSVAKKLATQGIATSVMPMVADQALMPLFKPLATAGQGTVLSITDTPTELAQWLRTTNKKQQFTQSEYKNIPVWRDEGRWFLLPALFLLLPLFRRGWLQRIDS</sequence>
<feature type="domain" description="VWFA" evidence="2">
    <location>
        <begin position="93"/>
        <end position="264"/>
    </location>
</feature>
<feature type="transmembrane region" description="Helical" evidence="1">
    <location>
        <begin position="7"/>
        <end position="27"/>
    </location>
</feature>
<keyword evidence="1" id="KW-0812">Transmembrane</keyword>
<dbReference type="InterPro" id="IPR036465">
    <property type="entry name" value="vWFA_dom_sf"/>
</dbReference>
<dbReference type="OrthoDB" id="9807628at2"/>
<protein>
    <submittedName>
        <fullName evidence="3">TPR (Repeat) domain protein</fullName>
    </submittedName>
</protein>
<gene>
    <name evidence="3" type="ORF">NCTC13315_02728</name>
</gene>
<reference evidence="3 4" key="1">
    <citation type="submission" date="2018-06" db="EMBL/GenBank/DDBJ databases">
        <authorList>
            <consortium name="Pathogen Informatics"/>
            <person name="Doyle S."/>
        </authorList>
    </citation>
    <scope>NUCLEOTIDE SEQUENCE [LARGE SCALE GENOMIC DNA]</scope>
    <source>
        <strain evidence="3 4">NCTC13315</strain>
    </source>
</reference>
<dbReference type="InterPro" id="IPR002035">
    <property type="entry name" value="VWF_A"/>
</dbReference>
<proteinExistence type="predicted"/>
<dbReference type="PROSITE" id="PS50234">
    <property type="entry name" value="VWFA"/>
    <property type="match status" value="1"/>
</dbReference>
<dbReference type="Proteomes" id="UP000254968">
    <property type="component" value="Unassembled WGS sequence"/>
</dbReference>
<dbReference type="PANTHER" id="PTHR22550:SF14">
    <property type="entry name" value="VWFA DOMAIN-CONTAINING PROTEIN"/>
    <property type="match status" value="1"/>
</dbReference>
<evidence type="ECO:0000313" key="3">
    <source>
        <dbReference type="EMBL" id="STX30163.1"/>
    </source>
</evidence>
<feature type="transmembrane region" description="Helical" evidence="1">
    <location>
        <begin position="61"/>
        <end position="80"/>
    </location>
</feature>
<dbReference type="RefSeq" id="WP_115303885.1">
    <property type="nucleotide sequence ID" value="NZ_CAAAHO010000005.1"/>
</dbReference>
<dbReference type="InterPro" id="IPR050768">
    <property type="entry name" value="UPF0353/GerABKA_families"/>
</dbReference>
<organism evidence="3 4">
    <name type="scientific">Legionella beliardensis</name>
    <dbReference type="NCBI Taxonomy" id="91822"/>
    <lineage>
        <taxon>Bacteria</taxon>
        <taxon>Pseudomonadati</taxon>
        <taxon>Pseudomonadota</taxon>
        <taxon>Gammaproteobacteria</taxon>
        <taxon>Legionellales</taxon>
        <taxon>Legionellaceae</taxon>
        <taxon>Legionella</taxon>
    </lineage>
</organism>
<dbReference type="SMART" id="SM00327">
    <property type="entry name" value="VWA"/>
    <property type="match status" value="1"/>
</dbReference>
<dbReference type="SUPFAM" id="SSF53300">
    <property type="entry name" value="vWA-like"/>
    <property type="match status" value="1"/>
</dbReference>
<dbReference type="PANTHER" id="PTHR22550">
    <property type="entry name" value="SPORE GERMINATION PROTEIN"/>
    <property type="match status" value="1"/>
</dbReference>
<evidence type="ECO:0000259" key="2">
    <source>
        <dbReference type="PROSITE" id="PS50234"/>
    </source>
</evidence>
<dbReference type="Gene3D" id="3.40.50.410">
    <property type="entry name" value="von Willebrand factor, type A domain"/>
    <property type="match status" value="1"/>
</dbReference>
<evidence type="ECO:0000256" key="1">
    <source>
        <dbReference type="SAM" id="Phobius"/>
    </source>
</evidence>
<keyword evidence="1" id="KW-0472">Membrane</keyword>
<dbReference type="Pfam" id="PF13519">
    <property type="entry name" value="VWA_2"/>
    <property type="match status" value="1"/>
</dbReference>
<dbReference type="AlphaFoldDB" id="A0A378I569"/>
<evidence type="ECO:0000313" key="4">
    <source>
        <dbReference type="Proteomes" id="UP000254968"/>
    </source>
</evidence>
<keyword evidence="1" id="KW-1133">Transmembrane helix</keyword>
<accession>A0A378I569</accession>
<keyword evidence="4" id="KW-1185">Reference proteome</keyword>